<feature type="chain" id="PRO_5043751867" description="RxLR effector candidate protein" evidence="1">
    <location>
        <begin position="24"/>
        <end position="395"/>
    </location>
</feature>
<accession>A0AAV1UAW0</accession>
<gene>
    <name evidence="2" type="ORF">PM001_LOCUS16466</name>
</gene>
<dbReference type="Proteomes" id="UP001162060">
    <property type="component" value="Unassembled WGS sequence"/>
</dbReference>
<organism evidence="2 3">
    <name type="scientific">Peronospora matthiolae</name>
    <dbReference type="NCBI Taxonomy" id="2874970"/>
    <lineage>
        <taxon>Eukaryota</taxon>
        <taxon>Sar</taxon>
        <taxon>Stramenopiles</taxon>
        <taxon>Oomycota</taxon>
        <taxon>Peronosporomycetes</taxon>
        <taxon>Peronosporales</taxon>
        <taxon>Peronosporaceae</taxon>
        <taxon>Peronospora</taxon>
    </lineage>
</organism>
<proteinExistence type="predicted"/>
<evidence type="ECO:0000256" key="1">
    <source>
        <dbReference type="SAM" id="SignalP"/>
    </source>
</evidence>
<reference evidence="2" key="1">
    <citation type="submission" date="2024-01" db="EMBL/GenBank/DDBJ databases">
        <authorList>
            <person name="Webb A."/>
        </authorList>
    </citation>
    <scope>NUCLEOTIDE SEQUENCE</scope>
    <source>
        <strain evidence="2">Pm1</strain>
    </source>
</reference>
<dbReference type="AlphaFoldDB" id="A0AAV1UAW0"/>
<evidence type="ECO:0008006" key="4">
    <source>
        <dbReference type="Google" id="ProtNLM"/>
    </source>
</evidence>
<sequence>MKMPFRSFEFLASIAVVTHITGAAEIARPLMKGVNMMDNDPLSVADLSDAPANNVSRTHNTTLNEDRMTGGGAPALLCGVLKNVLFDLYRTSKNVLTPAGQRAVITADEELLKRAENLLKVHDADKDVTFPGESSELAAEPLEKIIQVSKKQYFAERLETMKNKIVEWMQDQPPSELLEVLDKHGFFEHFSFADVHALSVYLDEFNAEWKTAYPIRARKVLLETWQWARLSIDQVAIMLELSSLGSRGITYESLDTFFQYVELTEGQTSDVFLIVLTYLRRELGGDVNVVRAIIQGKKAGGECSASYLRARYGDINIGLRQEAMVKHNKYAEEFEKDLAAQWVKEKKTLEGVRKILEDVPDREPSAVAIVSTDTHDIMAEFGALFVDSVLANLNE</sequence>
<evidence type="ECO:0000313" key="3">
    <source>
        <dbReference type="Proteomes" id="UP001162060"/>
    </source>
</evidence>
<comment type="caution">
    <text evidence="2">The sequence shown here is derived from an EMBL/GenBank/DDBJ whole genome shotgun (WGS) entry which is preliminary data.</text>
</comment>
<keyword evidence="1" id="KW-0732">Signal</keyword>
<name>A0AAV1UAW0_9STRA</name>
<evidence type="ECO:0000313" key="2">
    <source>
        <dbReference type="EMBL" id="CAK7931316.1"/>
    </source>
</evidence>
<protein>
    <recommendedName>
        <fullName evidence="4">RxLR effector candidate protein</fullName>
    </recommendedName>
</protein>
<feature type="signal peptide" evidence="1">
    <location>
        <begin position="1"/>
        <end position="23"/>
    </location>
</feature>
<dbReference type="EMBL" id="CAKLBY020000173">
    <property type="protein sequence ID" value="CAK7931316.1"/>
    <property type="molecule type" value="Genomic_DNA"/>
</dbReference>